<reference evidence="3 4" key="1">
    <citation type="submission" date="2017-03" db="EMBL/GenBank/DDBJ databases">
        <authorList>
            <person name="Afonso C.L."/>
            <person name="Miller P.J."/>
            <person name="Scott M.A."/>
            <person name="Spackman E."/>
            <person name="Goraichik I."/>
            <person name="Dimitrov K.M."/>
            <person name="Suarez D.L."/>
            <person name="Swayne D.E."/>
        </authorList>
    </citation>
    <scope>NUCLEOTIDE SEQUENCE [LARGE SCALE GENOMIC DNA]</scope>
    <source>
        <strain evidence="3 4">CECT 8110</strain>
    </source>
</reference>
<sequence>MHPRNPFLPKDCPMARETKLILCPVNLRHIKLEYNAYQEAVEMAQRRGAKLIVATIAPEIERNLNIYDSDKYWGDELKKFIAAHPATGVEVETVVRKGAVHRQIVKLADERGVDVIVMESANPKVKDYLLGTTSSHVVTHAECSVYVVRN</sequence>
<dbReference type="Pfam" id="PF00582">
    <property type="entry name" value="Usp"/>
    <property type="match status" value="1"/>
</dbReference>
<dbReference type="PRINTS" id="PR01438">
    <property type="entry name" value="UNVRSLSTRESS"/>
</dbReference>
<dbReference type="Gene3D" id="3.40.50.620">
    <property type="entry name" value="HUPs"/>
    <property type="match status" value="1"/>
</dbReference>
<accession>A0A1X6ZUG2</accession>
<gene>
    <name evidence="3" type="primary">uspG_2</name>
    <name evidence="3" type="ORF">ROH8110_03484</name>
</gene>
<evidence type="ECO:0000259" key="2">
    <source>
        <dbReference type="Pfam" id="PF00582"/>
    </source>
</evidence>
<proteinExistence type="inferred from homology"/>
<feature type="domain" description="UspA" evidence="2">
    <location>
        <begin position="21"/>
        <end position="149"/>
    </location>
</feature>
<dbReference type="PANTHER" id="PTHR46268">
    <property type="entry name" value="STRESS RESPONSE PROTEIN NHAX"/>
    <property type="match status" value="1"/>
</dbReference>
<dbReference type="InterPro" id="IPR006015">
    <property type="entry name" value="Universal_stress_UspA"/>
</dbReference>
<dbReference type="SUPFAM" id="SSF52402">
    <property type="entry name" value="Adenine nucleotide alpha hydrolases-like"/>
    <property type="match status" value="1"/>
</dbReference>
<dbReference type="CDD" id="cd00293">
    <property type="entry name" value="USP-like"/>
    <property type="match status" value="1"/>
</dbReference>
<evidence type="ECO:0000256" key="1">
    <source>
        <dbReference type="ARBA" id="ARBA00008791"/>
    </source>
</evidence>
<comment type="similarity">
    <text evidence="1">Belongs to the universal stress protein A family.</text>
</comment>
<dbReference type="AlphaFoldDB" id="A0A1X6ZUG2"/>
<name>A0A1X6ZUG2_9RHOB</name>
<dbReference type="PANTHER" id="PTHR46268:SF6">
    <property type="entry name" value="UNIVERSAL STRESS PROTEIN UP12"/>
    <property type="match status" value="1"/>
</dbReference>
<dbReference type="EMBL" id="FWFU01000004">
    <property type="protein sequence ID" value="SLN61921.1"/>
    <property type="molecule type" value="Genomic_DNA"/>
</dbReference>
<evidence type="ECO:0000313" key="4">
    <source>
        <dbReference type="Proteomes" id="UP000193207"/>
    </source>
</evidence>
<dbReference type="InterPro" id="IPR006016">
    <property type="entry name" value="UspA"/>
</dbReference>
<organism evidence="3 4">
    <name type="scientific">Roseovarius halotolerans</name>
    <dbReference type="NCBI Taxonomy" id="505353"/>
    <lineage>
        <taxon>Bacteria</taxon>
        <taxon>Pseudomonadati</taxon>
        <taxon>Pseudomonadota</taxon>
        <taxon>Alphaproteobacteria</taxon>
        <taxon>Rhodobacterales</taxon>
        <taxon>Roseobacteraceae</taxon>
        <taxon>Roseovarius</taxon>
    </lineage>
</organism>
<dbReference type="Proteomes" id="UP000193207">
    <property type="component" value="Unassembled WGS sequence"/>
</dbReference>
<evidence type="ECO:0000313" key="3">
    <source>
        <dbReference type="EMBL" id="SLN61921.1"/>
    </source>
</evidence>
<keyword evidence="4" id="KW-1185">Reference proteome</keyword>
<dbReference type="InterPro" id="IPR014729">
    <property type="entry name" value="Rossmann-like_a/b/a_fold"/>
</dbReference>
<protein>
    <submittedName>
        <fullName evidence="3">Universal stress protein G</fullName>
    </submittedName>
</protein>